<dbReference type="InterPro" id="IPR003721">
    <property type="entry name" value="Pantoate_ligase"/>
</dbReference>
<dbReference type="PANTHER" id="PTHR21299:SF1">
    <property type="entry name" value="PANTOATE--BETA-ALANINE LIGASE"/>
    <property type="match status" value="1"/>
</dbReference>
<dbReference type="RefSeq" id="WP_090250665.1">
    <property type="nucleotide sequence ID" value="NZ_FPAS01000004.1"/>
</dbReference>
<feature type="binding site" evidence="13">
    <location>
        <begin position="185"/>
        <end position="188"/>
    </location>
    <ligand>
        <name>ATP</name>
        <dbReference type="ChEBI" id="CHEBI:30616"/>
    </ligand>
</feature>
<feature type="binding site" evidence="13">
    <location>
        <position position="154"/>
    </location>
    <ligand>
        <name>(R)-pantoate</name>
        <dbReference type="ChEBI" id="CHEBI:15980"/>
    </ligand>
</feature>
<dbReference type="FunFam" id="3.40.50.620:FF:000114">
    <property type="entry name" value="Pantothenate synthetase"/>
    <property type="match status" value="1"/>
</dbReference>
<evidence type="ECO:0000256" key="2">
    <source>
        <dbReference type="ARBA" id="ARBA00004990"/>
    </source>
</evidence>
<accession>A0A1I7B2Z7</accession>
<feature type="binding site" evidence="13">
    <location>
        <position position="61"/>
    </location>
    <ligand>
        <name>beta-alanine</name>
        <dbReference type="ChEBI" id="CHEBI:57966"/>
    </ligand>
</feature>
<keyword evidence="7 13" id="KW-0436">Ligase</keyword>
<feature type="binding site" evidence="13">
    <location>
        <begin position="148"/>
        <end position="151"/>
    </location>
    <ligand>
        <name>ATP</name>
        <dbReference type="ChEBI" id="CHEBI:30616"/>
    </ligand>
</feature>
<comment type="similarity">
    <text evidence="3 13">Belongs to the pantothenate synthetase family.</text>
</comment>
<dbReference type="EC" id="6.3.2.1" evidence="4 13"/>
<evidence type="ECO:0000313" key="14">
    <source>
        <dbReference type="EMBL" id="SFT81583.1"/>
    </source>
</evidence>
<comment type="subunit">
    <text evidence="13">Homodimer.</text>
</comment>
<dbReference type="Gene3D" id="3.30.1300.10">
    <property type="entry name" value="Pantoate-beta-alanine ligase, C-terminal domain"/>
    <property type="match status" value="1"/>
</dbReference>
<dbReference type="GO" id="GO:0005829">
    <property type="term" value="C:cytosol"/>
    <property type="evidence" value="ECO:0007669"/>
    <property type="project" value="TreeGrafter"/>
</dbReference>
<dbReference type="InterPro" id="IPR014729">
    <property type="entry name" value="Rossmann-like_a/b/a_fold"/>
</dbReference>
<dbReference type="STRING" id="477690.SAMN05216474_2504"/>
<dbReference type="SUPFAM" id="SSF52374">
    <property type="entry name" value="Nucleotidylyl transferase"/>
    <property type="match status" value="1"/>
</dbReference>
<name>A0A1I7B2Z7_9FLAO</name>
<keyword evidence="8 13" id="KW-0566">Pantothenate biosynthesis</keyword>
<dbReference type="CDD" id="cd00560">
    <property type="entry name" value="PanC"/>
    <property type="match status" value="1"/>
</dbReference>
<comment type="catalytic activity">
    <reaction evidence="11 13">
        <text>(R)-pantoate + beta-alanine + ATP = (R)-pantothenate + AMP + diphosphate + H(+)</text>
        <dbReference type="Rhea" id="RHEA:10912"/>
        <dbReference type="ChEBI" id="CHEBI:15378"/>
        <dbReference type="ChEBI" id="CHEBI:15980"/>
        <dbReference type="ChEBI" id="CHEBI:29032"/>
        <dbReference type="ChEBI" id="CHEBI:30616"/>
        <dbReference type="ChEBI" id="CHEBI:33019"/>
        <dbReference type="ChEBI" id="CHEBI:57966"/>
        <dbReference type="ChEBI" id="CHEBI:456215"/>
        <dbReference type="EC" id="6.3.2.1"/>
    </reaction>
</comment>
<dbReference type="PANTHER" id="PTHR21299">
    <property type="entry name" value="CYTIDYLATE KINASE/PANTOATE-BETA-ALANINE LIGASE"/>
    <property type="match status" value="1"/>
</dbReference>
<dbReference type="UniPathway" id="UPA00028">
    <property type="reaction ID" value="UER00005"/>
</dbReference>
<dbReference type="AlphaFoldDB" id="A0A1I7B2Z7"/>
<evidence type="ECO:0000256" key="3">
    <source>
        <dbReference type="ARBA" id="ARBA00009256"/>
    </source>
</evidence>
<dbReference type="EMBL" id="FPAS01000004">
    <property type="protein sequence ID" value="SFT81583.1"/>
    <property type="molecule type" value="Genomic_DNA"/>
</dbReference>
<evidence type="ECO:0000313" key="15">
    <source>
        <dbReference type="Proteomes" id="UP000236454"/>
    </source>
</evidence>
<dbReference type="GO" id="GO:0005524">
    <property type="term" value="F:ATP binding"/>
    <property type="evidence" value="ECO:0007669"/>
    <property type="project" value="UniProtKB-KW"/>
</dbReference>
<keyword evidence="6 13" id="KW-0963">Cytoplasm</keyword>
<keyword evidence="10 13" id="KW-0067">ATP-binding</keyword>
<evidence type="ECO:0000256" key="7">
    <source>
        <dbReference type="ARBA" id="ARBA00022598"/>
    </source>
</evidence>
<feature type="active site" description="Proton donor" evidence="13">
    <location>
        <position position="37"/>
    </location>
</feature>
<proteinExistence type="inferred from homology"/>
<dbReference type="NCBIfam" id="TIGR00125">
    <property type="entry name" value="cyt_tran_rel"/>
    <property type="match status" value="1"/>
</dbReference>
<dbReference type="HAMAP" id="MF_00158">
    <property type="entry name" value="PanC"/>
    <property type="match status" value="1"/>
</dbReference>
<dbReference type="OrthoDB" id="9773087at2"/>
<comment type="subcellular location">
    <subcellularLocation>
        <location evidence="1 13">Cytoplasm</location>
    </subcellularLocation>
</comment>
<reference evidence="14 15" key="1">
    <citation type="submission" date="2016-10" db="EMBL/GenBank/DDBJ databases">
        <authorList>
            <person name="de Groot N.N."/>
        </authorList>
    </citation>
    <scope>NUCLEOTIDE SEQUENCE [LARGE SCALE GENOMIC DNA]</scope>
    <source>
        <strain evidence="14 15">CGMCC 1.7005</strain>
    </source>
</reference>
<feature type="binding site" evidence="13">
    <location>
        <position position="177"/>
    </location>
    <ligand>
        <name>ATP</name>
        <dbReference type="ChEBI" id="CHEBI:30616"/>
    </ligand>
</feature>
<feature type="binding site" evidence="13">
    <location>
        <position position="61"/>
    </location>
    <ligand>
        <name>(R)-pantoate</name>
        <dbReference type="ChEBI" id="CHEBI:15980"/>
    </ligand>
</feature>
<dbReference type="NCBIfam" id="TIGR00018">
    <property type="entry name" value="panC"/>
    <property type="match status" value="1"/>
</dbReference>
<sequence>MVIYKRVSDLQSFLTPYKEANKKIGFVPTMGALHEGHLSLLKAAKQECDIVVASVFVNPTQFNNPSDLEKYPRMPQKDADLLEQNGCDVMFLPEVEDIYPAQYQTLHLDLSPVDEVMEGKYRPGHFDGVVNVVSRLFDIVQPNKAYFGRKDFQQVAVIRAMTKKLNLGVEIIACDTVREEGGLAMSSRNLRLNEAQKKEALVIYQSLIQAKKMAQENSPTTTLAYLIDALGQSTLELEYAEVVNPETLLPLTDEWIDGATACVVAYCGDVRLIDNMELI</sequence>
<protein>
    <recommendedName>
        <fullName evidence="5 13">Pantothenate synthetase</fullName>
        <shortName evidence="13">PS</shortName>
        <ecNumber evidence="4 13">6.3.2.1</ecNumber>
    </recommendedName>
    <alternativeName>
        <fullName evidence="13">Pantoate--beta-alanine ligase</fullName>
    </alternativeName>
    <alternativeName>
        <fullName evidence="13">Pantoate-activating enzyme</fullName>
    </alternativeName>
</protein>
<keyword evidence="15" id="KW-1185">Reference proteome</keyword>
<evidence type="ECO:0000256" key="6">
    <source>
        <dbReference type="ARBA" id="ARBA00022490"/>
    </source>
</evidence>
<keyword evidence="9 13" id="KW-0547">Nucleotide-binding</keyword>
<dbReference type="InterPro" id="IPR042176">
    <property type="entry name" value="Pantoate_ligase_C"/>
</dbReference>
<evidence type="ECO:0000256" key="11">
    <source>
        <dbReference type="ARBA" id="ARBA00048258"/>
    </source>
</evidence>
<organism evidence="14 15">
    <name type="scientific">Lishizhenia tianjinensis</name>
    <dbReference type="NCBI Taxonomy" id="477690"/>
    <lineage>
        <taxon>Bacteria</taxon>
        <taxon>Pseudomonadati</taxon>
        <taxon>Bacteroidota</taxon>
        <taxon>Flavobacteriia</taxon>
        <taxon>Flavobacteriales</taxon>
        <taxon>Crocinitomicaceae</taxon>
        <taxon>Lishizhenia</taxon>
    </lineage>
</organism>
<gene>
    <name evidence="13" type="primary">panC</name>
    <name evidence="14" type="ORF">SAMN05216474_2504</name>
</gene>
<evidence type="ECO:0000256" key="9">
    <source>
        <dbReference type="ARBA" id="ARBA00022741"/>
    </source>
</evidence>
<evidence type="ECO:0000256" key="8">
    <source>
        <dbReference type="ARBA" id="ARBA00022655"/>
    </source>
</evidence>
<feature type="binding site" evidence="13">
    <location>
        <begin position="30"/>
        <end position="37"/>
    </location>
    <ligand>
        <name>ATP</name>
        <dbReference type="ChEBI" id="CHEBI:30616"/>
    </ligand>
</feature>
<dbReference type="InterPro" id="IPR004821">
    <property type="entry name" value="Cyt_trans-like"/>
</dbReference>
<evidence type="ECO:0000256" key="1">
    <source>
        <dbReference type="ARBA" id="ARBA00004496"/>
    </source>
</evidence>
<dbReference type="GO" id="GO:0004592">
    <property type="term" value="F:pantoate-beta-alanine ligase activity"/>
    <property type="evidence" value="ECO:0007669"/>
    <property type="project" value="UniProtKB-UniRule"/>
</dbReference>
<comment type="function">
    <text evidence="12 13">Catalyzes the condensation of pantoate with beta-alanine in an ATP-dependent reaction via a pantoyl-adenylate intermediate.</text>
</comment>
<evidence type="ECO:0000256" key="13">
    <source>
        <dbReference type="HAMAP-Rule" id="MF_00158"/>
    </source>
</evidence>
<evidence type="ECO:0000256" key="4">
    <source>
        <dbReference type="ARBA" id="ARBA00012219"/>
    </source>
</evidence>
<dbReference type="Proteomes" id="UP000236454">
    <property type="component" value="Unassembled WGS sequence"/>
</dbReference>
<evidence type="ECO:0000256" key="12">
    <source>
        <dbReference type="ARBA" id="ARBA00055042"/>
    </source>
</evidence>
<dbReference type="Pfam" id="PF02569">
    <property type="entry name" value="Pantoate_ligase"/>
    <property type="match status" value="1"/>
</dbReference>
<comment type="pathway">
    <text evidence="2 13">Cofactor biosynthesis; (R)-pantothenate biosynthesis; (R)-pantothenate from (R)-pantoate and beta-alanine: step 1/1.</text>
</comment>
<comment type="miscellaneous">
    <text evidence="13">The reaction proceeds by a bi uni uni bi ping pong mechanism.</text>
</comment>
<dbReference type="GO" id="GO:0015940">
    <property type="term" value="P:pantothenate biosynthetic process"/>
    <property type="evidence" value="ECO:0007669"/>
    <property type="project" value="UniProtKB-UniRule"/>
</dbReference>
<dbReference type="Gene3D" id="3.40.50.620">
    <property type="entry name" value="HUPs"/>
    <property type="match status" value="1"/>
</dbReference>
<evidence type="ECO:0000256" key="10">
    <source>
        <dbReference type="ARBA" id="ARBA00022840"/>
    </source>
</evidence>
<evidence type="ECO:0000256" key="5">
    <source>
        <dbReference type="ARBA" id="ARBA00014155"/>
    </source>
</evidence>